<name>A0A8J9Z3L4_BRALA</name>
<accession>A0A8J9Z3L4</accession>
<gene>
    <name evidence="1" type="primary">Hypp7816</name>
    <name evidence="1" type="ORF">BLAG_LOCUS8850</name>
</gene>
<dbReference type="InterPro" id="IPR029309">
    <property type="entry name" value="CaRF"/>
</dbReference>
<evidence type="ECO:0000313" key="2">
    <source>
        <dbReference type="Proteomes" id="UP000838412"/>
    </source>
</evidence>
<organism evidence="1 2">
    <name type="scientific">Branchiostoma lanceolatum</name>
    <name type="common">Common lancelet</name>
    <name type="synonym">Amphioxus lanceolatum</name>
    <dbReference type="NCBI Taxonomy" id="7740"/>
    <lineage>
        <taxon>Eukaryota</taxon>
        <taxon>Metazoa</taxon>
        <taxon>Chordata</taxon>
        <taxon>Cephalochordata</taxon>
        <taxon>Leptocardii</taxon>
        <taxon>Amphioxiformes</taxon>
        <taxon>Branchiostomatidae</taxon>
        <taxon>Branchiostoma</taxon>
    </lineage>
</organism>
<dbReference type="PANTHER" id="PTHR47456:SF1">
    <property type="entry name" value="PHD-TYPE DOMAIN-CONTAINING PROTEIN"/>
    <property type="match status" value="1"/>
</dbReference>
<sequence length="488" mass="54242">MADAGSDDRLETETLAENIVSSNVSKVISHYLQSPERQGSYVIGYVDGKARLDAFLEDFDRAGCTGFPLRSSNSRAKYGSRPKPVLDSGGRLPRYAGEERIVWSSNSGKVPIPDTATPFIMSGTRHHHCMFISDKKKPQLNKRSGTDSFGRSMCKAEIHVREIRLFLGYSATEYGPSNQKASLRKRRVNRLTADLRCGKALPPVTRYHIRVPLPEAHSDHPLGKAAGCFQKVHPALISKMGQLVQAGISDFPNVQQYLRACTEELLENAVVRPFPTDRRYHPLMKDIQNHVWRFKFKLKEDQARIIDLEEHDYLGSMEDFPIPDPSDSVTLSSMTTQAIVGGGLHTSLCGYDNEIDDLSDDESCSRPNISSSFLQQHTIQTGNPVAIDCVLGDGSTIPYMLTPVEMVSVGSETEISTAGVQRHLGATPMLSNSFLDEDAEYWQKAAMAEIERLQALTSLCTNAAKLKEVSEKVNHMWLSLKKEILPDD</sequence>
<dbReference type="GO" id="GO:0003700">
    <property type="term" value="F:DNA-binding transcription factor activity"/>
    <property type="evidence" value="ECO:0007669"/>
    <property type="project" value="InterPro"/>
</dbReference>
<dbReference type="PANTHER" id="PTHR47456">
    <property type="entry name" value="PHD-TYPE DOMAIN-CONTAINING PROTEIN"/>
    <property type="match status" value="1"/>
</dbReference>
<protein>
    <submittedName>
        <fullName evidence="1">Hypp7816 protein</fullName>
    </submittedName>
</protein>
<proteinExistence type="predicted"/>
<dbReference type="EMBL" id="OV696700">
    <property type="protein sequence ID" value="CAH1247063.1"/>
    <property type="molecule type" value="Genomic_DNA"/>
</dbReference>
<keyword evidence="2" id="KW-1185">Reference proteome</keyword>
<reference evidence="1" key="1">
    <citation type="submission" date="2022-01" db="EMBL/GenBank/DDBJ databases">
        <authorList>
            <person name="Braso-Vives M."/>
        </authorList>
    </citation>
    <scope>NUCLEOTIDE SEQUENCE</scope>
</reference>
<dbReference type="Proteomes" id="UP000838412">
    <property type="component" value="Chromosome 15"/>
</dbReference>
<dbReference type="Pfam" id="PF15299">
    <property type="entry name" value="ALS2CR8"/>
    <property type="match status" value="1"/>
</dbReference>
<evidence type="ECO:0000313" key="1">
    <source>
        <dbReference type="EMBL" id="CAH1247063.1"/>
    </source>
</evidence>
<dbReference type="OrthoDB" id="10008027at2759"/>
<dbReference type="AlphaFoldDB" id="A0A8J9Z3L4"/>